<dbReference type="Gene3D" id="3.30.200.20">
    <property type="entry name" value="Phosphorylase Kinase, domain 1"/>
    <property type="match status" value="1"/>
</dbReference>
<keyword evidence="4 5" id="KW-0067">ATP-binding</keyword>
<evidence type="ECO:0000256" key="5">
    <source>
        <dbReference type="PROSITE-ProRule" id="PRU10141"/>
    </source>
</evidence>
<dbReference type="CDD" id="cd14014">
    <property type="entry name" value="STKc_PknB_like"/>
    <property type="match status" value="1"/>
</dbReference>
<feature type="binding site" evidence="5">
    <location>
        <position position="336"/>
    </location>
    <ligand>
        <name>ATP</name>
        <dbReference type="ChEBI" id="CHEBI:30616"/>
    </ligand>
</feature>
<dbReference type="InterPro" id="IPR011009">
    <property type="entry name" value="Kinase-like_dom_sf"/>
</dbReference>
<dbReference type="Pfam" id="PF00069">
    <property type="entry name" value="Pkinase"/>
    <property type="match status" value="1"/>
</dbReference>
<feature type="domain" description="Protein kinase" evidence="6">
    <location>
        <begin position="1"/>
        <end position="293"/>
    </location>
</feature>
<dbReference type="PROSITE" id="PS50011">
    <property type="entry name" value="PROTEIN_KINASE_DOM"/>
    <property type="match status" value="2"/>
</dbReference>
<protein>
    <submittedName>
        <fullName evidence="7">Serine/threonine-protein kinase</fullName>
    </submittedName>
</protein>
<dbReference type="InterPro" id="IPR000719">
    <property type="entry name" value="Prot_kinase_dom"/>
</dbReference>
<sequence length="590" mass="65334">MQTSEPTLPNRHVTGIPPHLADWQLPPDWRWGAGGVYTPHRYAHEVINALGRSLALVTAPDPTHHAWLFSEARHLALRNHPSIPTTYHFWQQHPGSRRGPGYLRRWITGETVLERLRRTAERETVPFTLRMLRAIGSTLAYLHDSGGVHGAIAPGSVYFTPTGRVWLLGWQWAVPAEERPVGIAPDRAWCPYVPEWGTEWRPSPAADQWQLGALAFALLTGEVPMGAGTPPIRLARPDTPTTVADLVDQMLADKPEHRFSSIAGMLRRIERISGTSSLAFPGTDQASGEHPALSEEDRLRWATGDDYEVLAPLGQGTYGSVWRVRDLSLEREVALKMLHPTVARNATAVGRFRREAQLAAQLQHPAIVPIFAWDNKGDVNWYIMELEEEGSVADLVARSGPRPFAEIAPQVDAVLDGLAVAHHAGIIHRDLKPENILIDRYRRWRIGDFGIANALGVEKAGASGTPNFAAPEQLLGEEQGVSTDLFAVAGIVIFALTGKVPFEGGDGRAILAAQLAGRVDLSEFPDDLADWLQRALNPDPAKRFPDAETMRAAWRDVVRRVTREERRANSAFGRLLRQLGAAFRDRPRAR</sequence>
<evidence type="ECO:0000256" key="4">
    <source>
        <dbReference type="ARBA" id="ARBA00022840"/>
    </source>
</evidence>
<dbReference type="InterPro" id="IPR017441">
    <property type="entry name" value="Protein_kinase_ATP_BS"/>
</dbReference>
<evidence type="ECO:0000256" key="1">
    <source>
        <dbReference type="ARBA" id="ARBA00022679"/>
    </source>
</evidence>
<evidence type="ECO:0000313" key="7">
    <source>
        <dbReference type="EMBL" id="WKW11683.1"/>
    </source>
</evidence>
<dbReference type="AlphaFoldDB" id="A0AA49Q4B3"/>
<evidence type="ECO:0000256" key="2">
    <source>
        <dbReference type="ARBA" id="ARBA00022741"/>
    </source>
</evidence>
<dbReference type="PANTHER" id="PTHR43289">
    <property type="entry name" value="MITOGEN-ACTIVATED PROTEIN KINASE KINASE KINASE 20-RELATED"/>
    <property type="match status" value="1"/>
</dbReference>
<feature type="domain" description="Protein kinase" evidence="6">
    <location>
        <begin position="307"/>
        <end position="555"/>
    </location>
</feature>
<reference evidence="7" key="1">
    <citation type="submission" date="2023-07" db="EMBL/GenBank/DDBJ databases">
        <authorList>
            <person name="Haufschild T."/>
            <person name="Kallscheuer N."/>
            <person name="Hammer J."/>
            <person name="Kohn T."/>
            <person name="Kabuu M."/>
            <person name="Jogler M."/>
            <person name="Wohfarth N."/>
            <person name="Heuer A."/>
            <person name="Rohde M."/>
            <person name="van Teeseling M.C.F."/>
            <person name="Jogler C."/>
        </authorList>
    </citation>
    <scope>NUCLEOTIDE SEQUENCE</scope>
    <source>
        <strain evidence="7">Strain 138</strain>
    </source>
</reference>
<dbReference type="EMBL" id="CP130612">
    <property type="protein sequence ID" value="WKW11683.1"/>
    <property type="molecule type" value="Genomic_DNA"/>
</dbReference>
<dbReference type="InterPro" id="IPR008271">
    <property type="entry name" value="Ser/Thr_kinase_AS"/>
</dbReference>
<keyword evidence="2 5" id="KW-0547">Nucleotide-binding</keyword>
<dbReference type="PANTHER" id="PTHR43289:SF30">
    <property type="entry name" value="NON-SPECIFIC SERINE_THREONINE PROTEIN KINASE"/>
    <property type="match status" value="1"/>
</dbReference>
<name>A0AA49Q4B3_9BACT</name>
<keyword evidence="1" id="KW-0808">Transferase</keyword>
<dbReference type="PROSITE" id="PS00108">
    <property type="entry name" value="PROTEIN_KINASE_ST"/>
    <property type="match status" value="1"/>
</dbReference>
<dbReference type="SMART" id="SM00220">
    <property type="entry name" value="S_TKc"/>
    <property type="match status" value="1"/>
</dbReference>
<gene>
    <name evidence="7" type="ORF">Strain138_000941</name>
</gene>
<evidence type="ECO:0000259" key="6">
    <source>
        <dbReference type="PROSITE" id="PS50011"/>
    </source>
</evidence>
<dbReference type="GO" id="GO:0004674">
    <property type="term" value="F:protein serine/threonine kinase activity"/>
    <property type="evidence" value="ECO:0007669"/>
    <property type="project" value="TreeGrafter"/>
</dbReference>
<evidence type="ECO:0000256" key="3">
    <source>
        <dbReference type="ARBA" id="ARBA00022777"/>
    </source>
</evidence>
<dbReference type="SUPFAM" id="SSF56112">
    <property type="entry name" value="Protein kinase-like (PK-like)"/>
    <property type="match status" value="2"/>
</dbReference>
<accession>A0AA49Q4B3</accession>
<dbReference type="RefSeq" id="WP_367887380.1">
    <property type="nucleotide sequence ID" value="NZ_CP130612.1"/>
</dbReference>
<dbReference type="PROSITE" id="PS00107">
    <property type="entry name" value="PROTEIN_KINASE_ATP"/>
    <property type="match status" value="1"/>
</dbReference>
<dbReference type="Gene3D" id="1.10.510.10">
    <property type="entry name" value="Transferase(Phosphotransferase) domain 1"/>
    <property type="match status" value="2"/>
</dbReference>
<organism evidence="7">
    <name type="scientific">Pseudogemmatithrix spongiicola</name>
    <dbReference type="NCBI Taxonomy" id="3062599"/>
    <lineage>
        <taxon>Bacteria</taxon>
        <taxon>Pseudomonadati</taxon>
        <taxon>Gemmatimonadota</taxon>
        <taxon>Gemmatimonadia</taxon>
        <taxon>Gemmatimonadales</taxon>
        <taxon>Gemmatimonadaceae</taxon>
        <taxon>Pseudogemmatithrix</taxon>
    </lineage>
</organism>
<proteinExistence type="predicted"/>
<dbReference type="GO" id="GO:0005524">
    <property type="term" value="F:ATP binding"/>
    <property type="evidence" value="ECO:0007669"/>
    <property type="project" value="UniProtKB-UniRule"/>
</dbReference>
<keyword evidence="3 7" id="KW-0418">Kinase</keyword>